<feature type="compositionally biased region" description="Polar residues" evidence="1">
    <location>
        <begin position="373"/>
        <end position="382"/>
    </location>
</feature>
<organism evidence="3 4">
    <name type="scientific">Talaromyces atroroseus</name>
    <dbReference type="NCBI Taxonomy" id="1441469"/>
    <lineage>
        <taxon>Eukaryota</taxon>
        <taxon>Fungi</taxon>
        <taxon>Dikarya</taxon>
        <taxon>Ascomycota</taxon>
        <taxon>Pezizomycotina</taxon>
        <taxon>Eurotiomycetes</taxon>
        <taxon>Eurotiomycetidae</taxon>
        <taxon>Eurotiales</taxon>
        <taxon>Trichocomaceae</taxon>
        <taxon>Talaromyces</taxon>
        <taxon>Talaromyces sect. Trachyspermi</taxon>
    </lineage>
</organism>
<feature type="compositionally biased region" description="Basic and acidic residues" evidence="1">
    <location>
        <begin position="336"/>
        <end position="357"/>
    </location>
</feature>
<evidence type="ECO:0000313" key="4">
    <source>
        <dbReference type="Proteomes" id="UP000214365"/>
    </source>
</evidence>
<dbReference type="InterPro" id="IPR035994">
    <property type="entry name" value="Nucleoside_phosphorylase_sf"/>
</dbReference>
<accession>A0A225AVY0</accession>
<keyword evidence="4" id="KW-1185">Reference proteome</keyword>
<dbReference type="GO" id="GO:0003824">
    <property type="term" value="F:catalytic activity"/>
    <property type="evidence" value="ECO:0007669"/>
    <property type="project" value="InterPro"/>
</dbReference>
<proteinExistence type="predicted"/>
<dbReference type="Proteomes" id="UP000214365">
    <property type="component" value="Unassembled WGS sequence"/>
</dbReference>
<dbReference type="RefSeq" id="XP_020118706.1">
    <property type="nucleotide sequence ID" value="XM_020268370.1"/>
</dbReference>
<dbReference type="PANTHER" id="PTHR46082">
    <property type="entry name" value="ATP/GTP-BINDING PROTEIN-RELATED"/>
    <property type="match status" value="1"/>
</dbReference>
<feature type="compositionally biased region" description="Polar residues" evidence="1">
    <location>
        <begin position="286"/>
        <end position="299"/>
    </location>
</feature>
<protein>
    <recommendedName>
        <fullName evidence="2">Nucleoside phosphorylase domain-containing protein</fullName>
    </recommendedName>
</protein>
<dbReference type="OrthoDB" id="4226305at2759"/>
<sequence length="405" mass="44553">MMRPTDRNGFEIAIICALITESDAFEALFDEFWEEDELEYGKAPGDPNAYTLGRIGRHPIVMTYLPGMGKGSAAAVSASLRISFPNVKLGLIVGICGGVPESIFDNEKISIFLGDVIISTGVIQFDLGRQYDDRVIRKDTLKDNLRRPNPEIRSFLHKNEGWRGRRRLRSKMEGYIAEICGKEEFSSWNCPQPGTDKLYIPEYRHKHHDPEVCEICAKCVDAGTRVCDAVLNLSCDQLGCDQNKLVIRERKSIPNIHFGLIGSCDQVMKSAIRRDRIAHQAKLETGPSSAANISSTPDTGNEDDASRAEDADKGPDEASAPDTTTTAEARATTDLCKAEDTGMPERSRTPDTSKAEDTSSTTETIKHEKTPEHNPTSSAIFNNSAKVGNQAVNQHFAGPVTFTQS</sequence>
<dbReference type="PANTHER" id="PTHR46082:SF6">
    <property type="entry name" value="AAA+ ATPASE DOMAIN-CONTAINING PROTEIN-RELATED"/>
    <property type="match status" value="1"/>
</dbReference>
<feature type="domain" description="Nucleoside phosphorylase" evidence="2">
    <location>
        <begin position="12"/>
        <end position="131"/>
    </location>
</feature>
<evidence type="ECO:0000256" key="1">
    <source>
        <dbReference type="SAM" id="MobiDB-lite"/>
    </source>
</evidence>
<dbReference type="STRING" id="1441469.A0A225AVY0"/>
<dbReference type="GO" id="GO:0009116">
    <property type="term" value="P:nucleoside metabolic process"/>
    <property type="evidence" value="ECO:0007669"/>
    <property type="project" value="InterPro"/>
</dbReference>
<evidence type="ECO:0000259" key="2">
    <source>
        <dbReference type="Pfam" id="PF01048"/>
    </source>
</evidence>
<comment type="caution">
    <text evidence="3">The sequence shown here is derived from an EMBL/GenBank/DDBJ whole genome shotgun (WGS) entry which is preliminary data.</text>
</comment>
<feature type="region of interest" description="Disordered" evidence="1">
    <location>
        <begin position="280"/>
        <end position="382"/>
    </location>
</feature>
<dbReference type="InterPro" id="IPR053137">
    <property type="entry name" value="NLR-like"/>
</dbReference>
<evidence type="ECO:0000313" key="3">
    <source>
        <dbReference type="EMBL" id="OKL58585.1"/>
    </source>
</evidence>
<name>A0A225AVY0_TALAT</name>
<dbReference type="AlphaFoldDB" id="A0A225AVY0"/>
<dbReference type="Gene3D" id="3.40.50.1580">
    <property type="entry name" value="Nucleoside phosphorylase domain"/>
    <property type="match status" value="1"/>
</dbReference>
<reference evidence="3 4" key="1">
    <citation type="submission" date="2015-06" db="EMBL/GenBank/DDBJ databases">
        <title>Talaromyces atroroseus IBT 11181 draft genome.</title>
        <authorList>
            <person name="Rasmussen K.B."/>
            <person name="Rasmussen S."/>
            <person name="Petersen B."/>
            <person name="Sicheritz-Ponten T."/>
            <person name="Mortensen U.H."/>
            <person name="Thrane U."/>
        </authorList>
    </citation>
    <scope>NUCLEOTIDE SEQUENCE [LARGE SCALE GENOMIC DNA]</scope>
    <source>
        <strain evidence="3 4">IBT 11181</strain>
    </source>
</reference>
<dbReference type="Pfam" id="PF01048">
    <property type="entry name" value="PNP_UDP_1"/>
    <property type="match status" value="1"/>
</dbReference>
<dbReference type="SUPFAM" id="SSF53167">
    <property type="entry name" value="Purine and uridine phosphorylases"/>
    <property type="match status" value="1"/>
</dbReference>
<dbReference type="InterPro" id="IPR000845">
    <property type="entry name" value="Nucleoside_phosphorylase_d"/>
</dbReference>
<feature type="compositionally biased region" description="Low complexity" evidence="1">
    <location>
        <begin position="323"/>
        <end position="333"/>
    </location>
</feature>
<feature type="compositionally biased region" description="Basic and acidic residues" evidence="1">
    <location>
        <begin position="304"/>
        <end position="316"/>
    </location>
</feature>
<dbReference type="GeneID" id="31005841"/>
<gene>
    <name evidence="3" type="ORF">UA08_06085</name>
</gene>
<dbReference type="EMBL" id="LFMY01000009">
    <property type="protein sequence ID" value="OKL58585.1"/>
    <property type="molecule type" value="Genomic_DNA"/>
</dbReference>